<name>A0A1T4LT44_9SPIR</name>
<dbReference type="Proteomes" id="UP000190395">
    <property type="component" value="Unassembled WGS sequence"/>
</dbReference>
<dbReference type="AlphaFoldDB" id="A0A1T4LT44"/>
<sequence length="113" mass="13478">MEYLSEFKQNQKSDYKLFKEKLPLWQENYMAKVCEKIQKLTINDEKSAADKFWAIEKTIFKEKKNPGVLMEIPSISNLLYAILDLLNHKVIKMEDLVDFSEEFKEKVEKIQNL</sequence>
<keyword evidence="2" id="KW-1185">Reference proteome</keyword>
<reference evidence="1 2" key="1">
    <citation type="submission" date="2017-02" db="EMBL/GenBank/DDBJ databases">
        <authorList>
            <person name="Peterson S.W."/>
        </authorList>
    </citation>
    <scope>NUCLEOTIDE SEQUENCE [LARGE SCALE GENOMIC DNA]</scope>
    <source>
        <strain evidence="1 2">ATCC BAA-909</strain>
    </source>
</reference>
<evidence type="ECO:0000313" key="1">
    <source>
        <dbReference type="EMBL" id="SJZ57900.1"/>
    </source>
</evidence>
<organism evidence="1 2">
    <name type="scientific">Treponema berlinense</name>
    <dbReference type="NCBI Taxonomy" id="225004"/>
    <lineage>
        <taxon>Bacteria</taxon>
        <taxon>Pseudomonadati</taxon>
        <taxon>Spirochaetota</taxon>
        <taxon>Spirochaetia</taxon>
        <taxon>Spirochaetales</taxon>
        <taxon>Treponemataceae</taxon>
        <taxon>Treponema</taxon>
    </lineage>
</organism>
<proteinExistence type="predicted"/>
<dbReference type="GeneID" id="303366942"/>
<dbReference type="OrthoDB" id="2004804at2"/>
<dbReference type="RefSeq" id="WP_078930413.1">
    <property type="nucleotide sequence ID" value="NZ_FUXC01000002.1"/>
</dbReference>
<gene>
    <name evidence="1" type="ORF">SAMN02745152_00676</name>
</gene>
<dbReference type="STRING" id="225004.SAMN02745152_00676"/>
<accession>A0A1T4LT44</accession>
<evidence type="ECO:0008006" key="3">
    <source>
        <dbReference type="Google" id="ProtNLM"/>
    </source>
</evidence>
<dbReference type="EMBL" id="FUXC01000002">
    <property type="protein sequence ID" value="SJZ57900.1"/>
    <property type="molecule type" value="Genomic_DNA"/>
</dbReference>
<evidence type="ECO:0000313" key="2">
    <source>
        <dbReference type="Proteomes" id="UP000190395"/>
    </source>
</evidence>
<protein>
    <recommendedName>
        <fullName evidence="3">Multidrug transporter</fullName>
    </recommendedName>
</protein>